<evidence type="ECO:0000313" key="4">
    <source>
        <dbReference type="Proteomes" id="UP000830116"/>
    </source>
</evidence>
<gene>
    <name evidence="3" type="ORF">MNR06_06645</name>
</gene>
<reference evidence="3" key="1">
    <citation type="submission" date="2022-03" db="EMBL/GenBank/DDBJ databases">
        <title>Genome Identification and Characterization of new species Bdellovibrio reynosense LBG001 sp. nov. from a Mexico soil sample.</title>
        <authorList>
            <person name="Camilli A."/>
            <person name="Ajao Y."/>
            <person name="Guo X."/>
        </authorList>
    </citation>
    <scope>NUCLEOTIDE SEQUENCE</scope>
    <source>
        <strain evidence="3">LBG001</strain>
    </source>
</reference>
<feature type="signal peptide" evidence="2">
    <location>
        <begin position="1"/>
        <end position="18"/>
    </location>
</feature>
<accession>A0ABY4CG25</accession>
<feature type="compositionally biased region" description="Polar residues" evidence="1">
    <location>
        <begin position="316"/>
        <end position="326"/>
    </location>
</feature>
<feature type="chain" id="PRO_5046642997" evidence="2">
    <location>
        <begin position="19"/>
        <end position="406"/>
    </location>
</feature>
<feature type="compositionally biased region" description="Low complexity" evidence="1">
    <location>
        <begin position="256"/>
        <end position="270"/>
    </location>
</feature>
<organism evidence="3 4">
    <name type="scientific">Bdellovibrio reynosensis</name>
    <dbReference type="NCBI Taxonomy" id="2835041"/>
    <lineage>
        <taxon>Bacteria</taxon>
        <taxon>Pseudomonadati</taxon>
        <taxon>Bdellovibrionota</taxon>
        <taxon>Bdellovibrionia</taxon>
        <taxon>Bdellovibrionales</taxon>
        <taxon>Pseudobdellovibrionaceae</taxon>
        <taxon>Bdellovibrio</taxon>
    </lineage>
</organism>
<keyword evidence="4" id="KW-1185">Reference proteome</keyword>
<feature type="compositionally biased region" description="Gly residues" evidence="1">
    <location>
        <begin position="335"/>
        <end position="354"/>
    </location>
</feature>
<dbReference type="RefSeq" id="WP_243540348.1">
    <property type="nucleotide sequence ID" value="NZ_CP093442.1"/>
</dbReference>
<name>A0ABY4CG25_9BACT</name>
<sequence length="406" mass="42992">MKKLTLFLFLIFFLQACSQDSSSNKKQTPLTLRQLSKDGVEFSYARKTDLAEDLSNLTSFKEDLNKFVVEFYIKGKPLAQIRVLKVDKYTHENSELSHLVQSVSTNSWNLIDEVDLSEGAGAIKRFKSKELTYEIFDGEKKLTQFEVNFIPDLFIAAGEVKTLSDLNLDSGTFDFGYLVLGYGSSLVTEGKSITFNVQKLITFGAIETFTKQMAMMEGPEASRGQNGGAVAINALEANGNLEVFLRGTVGGRGRTGDSNKNAGAAGADGKMGVSGHNHPDPSPRCKVQSTPGEQGKQGPEGGPGGNGGNGGDSGTFKYSGQKNNSLYLKIHTLPGPGGIRGEGGTGGPGGPGGKGVRDYYPCPATPAGAQGKAGDPGKPGQPGSSGTAQDSCVSLHKHEETICKVF</sequence>
<keyword evidence="2" id="KW-0732">Signal</keyword>
<evidence type="ECO:0000256" key="2">
    <source>
        <dbReference type="SAM" id="SignalP"/>
    </source>
</evidence>
<dbReference type="Proteomes" id="UP000830116">
    <property type="component" value="Chromosome"/>
</dbReference>
<evidence type="ECO:0000256" key="1">
    <source>
        <dbReference type="SAM" id="MobiDB-lite"/>
    </source>
</evidence>
<protein>
    <submittedName>
        <fullName evidence="3">Collagen-like protein</fullName>
    </submittedName>
</protein>
<dbReference type="PANTHER" id="PTHR24637">
    <property type="entry name" value="COLLAGEN"/>
    <property type="match status" value="1"/>
</dbReference>
<evidence type="ECO:0000313" key="3">
    <source>
        <dbReference type="EMBL" id="UOF02626.1"/>
    </source>
</evidence>
<dbReference type="EMBL" id="CP093442">
    <property type="protein sequence ID" value="UOF02626.1"/>
    <property type="molecule type" value="Genomic_DNA"/>
</dbReference>
<feature type="compositionally biased region" description="Gly residues" evidence="1">
    <location>
        <begin position="298"/>
        <end position="313"/>
    </location>
</feature>
<dbReference type="PROSITE" id="PS51257">
    <property type="entry name" value="PROKAR_LIPOPROTEIN"/>
    <property type="match status" value="1"/>
</dbReference>
<feature type="region of interest" description="Disordered" evidence="1">
    <location>
        <begin position="249"/>
        <end position="394"/>
    </location>
</feature>
<proteinExistence type="predicted"/>
<dbReference type="PANTHER" id="PTHR24637:SF396">
    <property type="entry name" value="COLLAGEN AND CALCIUM BINDING EGF DOMAINS 1"/>
    <property type="match status" value="1"/>
</dbReference>
<feature type="compositionally biased region" description="Polar residues" evidence="1">
    <location>
        <begin position="382"/>
        <end position="392"/>
    </location>
</feature>